<keyword evidence="3" id="KW-1185">Reference proteome</keyword>
<reference evidence="3" key="1">
    <citation type="journal article" date="2019" name="Int. J. Syst. Evol. Microbiol.">
        <title>The Global Catalogue of Microorganisms (GCM) 10K type strain sequencing project: providing services to taxonomists for standard genome sequencing and annotation.</title>
        <authorList>
            <consortium name="The Broad Institute Genomics Platform"/>
            <consortium name="The Broad Institute Genome Sequencing Center for Infectious Disease"/>
            <person name="Wu L."/>
            <person name="Ma J."/>
        </authorList>
    </citation>
    <scope>NUCLEOTIDE SEQUENCE [LARGE SCALE GENOMIC DNA]</scope>
    <source>
        <strain evidence="3">JCM 12165</strain>
    </source>
</reference>
<dbReference type="GO" id="GO:0016829">
    <property type="term" value="F:lyase activity"/>
    <property type="evidence" value="ECO:0007669"/>
    <property type="project" value="UniProtKB-KW"/>
</dbReference>
<feature type="region of interest" description="Disordered" evidence="1">
    <location>
        <begin position="164"/>
        <end position="183"/>
    </location>
</feature>
<proteinExistence type="predicted"/>
<accession>A0ABW4FTL5</accession>
<comment type="caution">
    <text evidence="2">The sequence shown here is derived from an EMBL/GenBank/DDBJ whole genome shotgun (WGS) entry which is preliminary data.</text>
</comment>
<dbReference type="Pfam" id="PF05861">
    <property type="entry name" value="PhnI"/>
    <property type="match status" value="1"/>
</dbReference>
<evidence type="ECO:0000256" key="1">
    <source>
        <dbReference type="SAM" id="MobiDB-lite"/>
    </source>
</evidence>
<keyword evidence="2" id="KW-0456">Lyase</keyword>
<dbReference type="InterPro" id="IPR008773">
    <property type="entry name" value="PhnI"/>
</dbReference>
<sequence>MYATLQDGPGLAAAREIAERQRVAEMGHGLAVLEDQVCVEAGVWAPDAARRAIAQVGGDVPRAVALLRVWAATLPHLHSCPVAESDIRIERRISSAYPEIPGGQWLGFAPDLAPRILSWDDEPEPGSTAGDDEAVDLEDIDADAPSRAAVPRVRDLLEGLPVRVEPSDGDGLDPAAGTPVPPLGRATRGGVLAGGETAGLVTLASLILGRRREAVLAELTVNAVSLRVPHPRTGTPCVVAELPVVEAEAVIDADVDGAAGFAVGWGASMGSIERRAISLALIDGAVQADGELEESIPLDEQTVVGATDGSANNGFVEHLRLPHYASFASYVAQARAGTRGEDT</sequence>
<gene>
    <name evidence="2" type="ORF">ACFSCY_30995</name>
</gene>
<evidence type="ECO:0000313" key="2">
    <source>
        <dbReference type="EMBL" id="MFD1533852.1"/>
    </source>
</evidence>
<protein>
    <submittedName>
        <fullName evidence="2">Carbon-phosphorus lyase complex subunit PhnI</fullName>
    </submittedName>
</protein>
<evidence type="ECO:0000313" key="3">
    <source>
        <dbReference type="Proteomes" id="UP001597145"/>
    </source>
</evidence>
<dbReference type="Proteomes" id="UP001597145">
    <property type="component" value="Unassembled WGS sequence"/>
</dbReference>
<dbReference type="EMBL" id="JBHUCP010000026">
    <property type="protein sequence ID" value="MFD1533852.1"/>
    <property type="molecule type" value="Genomic_DNA"/>
</dbReference>
<name>A0ABW4FTL5_9PSEU</name>
<organism evidence="2 3">
    <name type="scientific">Pseudonocardia aurantiaca</name>
    <dbReference type="NCBI Taxonomy" id="75290"/>
    <lineage>
        <taxon>Bacteria</taxon>
        <taxon>Bacillati</taxon>
        <taxon>Actinomycetota</taxon>
        <taxon>Actinomycetes</taxon>
        <taxon>Pseudonocardiales</taxon>
        <taxon>Pseudonocardiaceae</taxon>
        <taxon>Pseudonocardia</taxon>
    </lineage>
</organism>
<dbReference type="RefSeq" id="WP_343977630.1">
    <property type="nucleotide sequence ID" value="NZ_BAAAJG010000009.1"/>
</dbReference>